<organism evidence="2">
    <name type="scientific">Ananas comosus var. bracteatus</name>
    <name type="common">red pineapple</name>
    <dbReference type="NCBI Taxonomy" id="296719"/>
    <lineage>
        <taxon>Eukaryota</taxon>
        <taxon>Viridiplantae</taxon>
        <taxon>Streptophyta</taxon>
        <taxon>Embryophyta</taxon>
        <taxon>Tracheophyta</taxon>
        <taxon>Spermatophyta</taxon>
        <taxon>Magnoliopsida</taxon>
        <taxon>Liliopsida</taxon>
        <taxon>Poales</taxon>
        <taxon>Bromeliaceae</taxon>
        <taxon>Bromelioideae</taxon>
        <taxon>Ananas</taxon>
    </lineage>
</organism>
<dbReference type="PANTHER" id="PTHR26379">
    <property type="entry name" value="BTB/POZ AND MATH DOMAIN-CONTAINING PROTEIN 1"/>
    <property type="match status" value="1"/>
</dbReference>
<proteinExistence type="predicted"/>
<reference evidence="2" key="1">
    <citation type="submission" date="2020-07" db="EMBL/GenBank/DDBJ databases">
        <authorList>
            <person name="Lin J."/>
        </authorList>
    </citation>
    <scope>NUCLEOTIDE SEQUENCE</scope>
</reference>
<dbReference type="Gene3D" id="2.60.210.10">
    <property type="entry name" value="Apoptosis, Tumor Necrosis Factor Receptor Associated Protein 2, Chain A"/>
    <property type="match status" value="1"/>
</dbReference>
<evidence type="ECO:0000259" key="1">
    <source>
        <dbReference type="PROSITE" id="PS50144"/>
    </source>
</evidence>
<dbReference type="PANTHER" id="PTHR26379:SF187">
    <property type="entry name" value="OS07G0655300 PROTEIN"/>
    <property type="match status" value="1"/>
</dbReference>
<gene>
    <name evidence="2" type="ORF">CB5_LOCUS9257</name>
</gene>
<dbReference type="PROSITE" id="PS50144">
    <property type="entry name" value="MATH"/>
    <property type="match status" value="1"/>
</dbReference>
<dbReference type="InterPro" id="IPR008974">
    <property type="entry name" value="TRAF-like"/>
</dbReference>
<feature type="domain" description="MATH" evidence="1">
    <location>
        <begin position="21"/>
        <end position="101"/>
    </location>
</feature>
<dbReference type="InterPro" id="IPR002083">
    <property type="entry name" value="MATH/TRAF_dom"/>
</dbReference>
<dbReference type="EMBL" id="LR862145">
    <property type="protein sequence ID" value="CAD1826046.1"/>
    <property type="molecule type" value="Genomic_DNA"/>
</dbReference>
<accession>A0A6V7P5X7</accession>
<dbReference type="AlphaFoldDB" id="A0A6V7P5X7"/>
<evidence type="ECO:0000313" key="2">
    <source>
        <dbReference type="EMBL" id="CAD1826046.1"/>
    </source>
</evidence>
<dbReference type="CDD" id="cd00121">
    <property type="entry name" value="MATH"/>
    <property type="match status" value="1"/>
</dbReference>
<dbReference type="SUPFAM" id="SSF49599">
    <property type="entry name" value="TRAF domain-like"/>
    <property type="match status" value="1"/>
</dbReference>
<name>A0A6V7P5X7_ANACO</name>
<dbReference type="GO" id="GO:0016567">
    <property type="term" value="P:protein ubiquitination"/>
    <property type="evidence" value="ECO:0007669"/>
    <property type="project" value="InterPro"/>
</dbReference>
<dbReference type="Pfam" id="PF22486">
    <property type="entry name" value="MATH_2"/>
    <property type="match status" value="1"/>
</dbReference>
<dbReference type="InterPro" id="IPR045005">
    <property type="entry name" value="BPM1-6"/>
</dbReference>
<sequence length="101" mass="11018">MATSVMPCNETSSSCHLTKVSGSHLFKISGFSLTNWMASDECIESATFNVGGYDWAIQCFPCRWSQSIAIYVTLKSNATNVKAVCKLTLLDHCGIKTFNAP</sequence>
<protein>
    <recommendedName>
        <fullName evidence="1">MATH domain-containing protein</fullName>
    </recommendedName>
</protein>